<keyword evidence="6" id="KW-1185">Reference proteome</keyword>
<evidence type="ECO:0000256" key="3">
    <source>
        <dbReference type="ARBA" id="ARBA00024227"/>
    </source>
</evidence>
<dbReference type="EC" id="6.3.4.15" evidence="3"/>
<feature type="domain" description="BPL/LPL catalytic" evidence="4">
    <location>
        <begin position="3"/>
        <end position="193"/>
    </location>
</feature>
<evidence type="ECO:0000259" key="4">
    <source>
        <dbReference type="PROSITE" id="PS51733"/>
    </source>
</evidence>
<evidence type="ECO:0000256" key="2">
    <source>
        <dbReference type="ARBA" id="ARBA00023267"/>
    </source>
</evidence>
<dbReference type="EMBL" id="CP137080">
    <property type="protein sequence ID" value="WOQ68836.1"/>
    <property type="molecule type" value="Genomic_DNA"/>
</dbReference>
<gene>
    <name evidence="5" type="ORF">RYJ27_08950</name>
</gene>
<dbReference type="Gene3D" id="2.30.30.100">
    <property type="match status" value="1"/>
</dbReference>
<dbReference type="PANTHER" id="PTHR12835:SF5">
    <property type="entry name" value="BIOTIN--PROTEIN LIGASE"/>
    <property type="match status" value="1"/>
</dbReference>
<dbReference type="KEGG" id="mliy:RYJ27_08950"/>
<dbReference type="SUPFAM" id="SSF55681">
    <property type="entry name" value="Class II aaRS and biotin synthetases"/>
    <property type="match status" value="1"/>
</dbReference>
<dbReference type="InterPro" id="IPR004143">
    <property type="entry name" value="BPL_LPL_catalytic"/>
</dbReference>
<dbReference type="Pfam" id="PF03099">
    <property type="entry name" value="BPL_LplA_LipB"/>
    <property type="match status" value="1"/>
</dbReference>
<dbReference type="GO" id="GO:0005737">
    <property type="term" value="C:cytoplasm"/>
    <property type="evidence" value="ECO:0007669"/>
    <property type="project" value="TreeGrafter"/>
</dbReference>
<dbReference type="InterPro" id="IPR004408">
    <property type="entry name" value="Biotin_CoA_COase_ligase"/>
</dbReference>
<dbReference type="InterPro" id="IPR003142">
    <property type="entry name" value="BPL_C"/>
</dbReference>
<keyword evidence="2" id="KW-0092">Biotin</keyword>
<dbReference type="Proteomes" id="UP001329313">
    <property type="component" value="Chromosome"/>
</dbReference>
<proteinExistence type="predicted"/>
<dbReference type="Gene3D" id="3.30.930.10">
    <property type="entry name" value="Bira Bifunctional Protein, Domain 2"/>
    <property type="match status" value="1"/>
</dbReference>
<reference evidence="5 6" key="1">
    <citation type="submission" date="2023-10" db="EMBL/GenBank/DDBJ databases">
        <title>Y20.</title>
        <authorList>
            <person name="Zhang G."/>
            <person name="Ding Y."/>
        </authorList>
    </citation>
    <scope>NUCLEOTIDE SEQUENCE [LARGE SCALE GENOMIC DNA]</scope>
    <source>
        <strain evidence="5 6">Y20</strain>
    </source>
</reference>
<dbReference type="Pfam" id="PF02237">
    <property type="entry name" value="BPL_C"/>
    <property type="match status" value="1"/>
</dbReference>
<accession>A0AAU0MEV4</accession>
<dbReference type="CDD" id="cd16442">
    <property type="entry name" value="BPL"/>
    <property type="match status" value="1"/>
</dbReference>
<dbReference type="PROSITE" id="PS51733">
    <property type="entry name" value="BPL_LPL_CATALYTIC"/>
    <property type="match status" value="1"/>
</dbReference>
<sequence>MPLTAADLPRTAALVPRLECTPRTGSTNADLVAAASADPGEWPHLSMLVTDDQSAGRGRLGRVWTAPPGTALAASIVIDASGVPPSARGWIPLAAGAALTRAIAPQLAGVHTARLKWPNDVLVDGRKISGILAEGVGGMHRIVVGAGINTRMSVEELPIETATSFAALGITADADALLADYVDALREHIDALVRAAGDAVVAGIHAEIESLCDTVGRAVRVILPEAREVIGEAVGIGAEGGLLVRTDVGTTSLVAGDVVHVR</sequence>
<dbReference type="InterPro" id="IPR045864">
    <property type="entry name" value="aa-tRNA-synth_II/BPL/LPL"/>
</dbReference>
<dbReference type="RefSeq" id="WP_330169977.1">
    <property type="nucleotide sequence ID" value="NZ_CP137080.1"/>
</dbReference>
<keyword evidence="1 5" id="KW-0436">Ligase</keyword>
<dbReference type="NCBIfam" id="TIGR00121">
    <property type="entry name" value="birA_ligase"/>
    <property type="match status" value="1"/>
</dbReference>
<protein>
    <recommendedName>
        <fullName evidence="3">biotin--[biotin carboxyl-carrier protein] ligase</fullName>
        <ecNumber evidence="3">6.3.4.15</ecNumber>
    </recommendedName>
</protein>
<organism evidence="5 6">
    <name type="scientific">Microbacterium limosum</name>
    <dbReference type="NCBI Taxonomy" id="3079935"/>
    <lineage>
        <taxon>Bacteria</taxon>
        <taxon>Bacillati</taxon>
        <taxon>Actinomycetota</taxon>
        <taxon>Actinomycetes</taxon>
        <taxon>Micrococcales</taxon>
        <taxon>Microbacteriaceae</taxon>
        <taxon>Microbacterium</taxon>
    </lineage>
</organism>
<evidence type="ECO:0000313" key="5">
    <source>
        <dbReference type="EMBL" id="WOQ68836.1"/>
    </source>
</evidence>
<dbReference type="GO" id="GO:0004077">
    <property type="term" value="F:biotin--[biotin carboxyl-carrier protein] ligase activity"/>
    <property type="evidence" value="ECO:0007669"/>
    <property type="project" value="UniProtKB-EC"/>
</dbReference>
<dbReference type="PANTHER" id="PTHR12835">
    <property type="entry name" value="BIOTIN PROTEIN LIGASE"/>
    <property type="match status" value="1"/>
</dbReference>
<evidence type="ECO:0000256" key="1">
    <source>
        <dbReference type="ARBA" id="ARBA00022598"/>
    </source>
</evidence>
<dbReference type="AlphaFoldDB" id="A0AAU0MEV4"/>
<evidence type="ECO:0000313" key="6">
    <source>
        <dbReference type="Proteomes" id="UP001329313"/>
    </source>
</evidence>
<name>A0AAU0MEV4_9MICO</name>